<dbReference type="Gene3D" id="3.40.50.300">
    <property type="entry name" value="P-loop containing nucleotide triphosphate hydrolases"/>
    <property type="match status" value="2"/>
</dbReference>
<name>A0A1Q5Q4Q7_9ACTO</name>
<organism evidence="6 7">
    <name type="scientific">Bowdeniella nasicola</name>
    <dbReference type="NCBI Taxonomy" id="208480"/>
    <lineage>
        <taxon>Bacteria</taxon>
        <taxon>Bacillati</taxon>
        <taxon>Actinomycetota</taxon>
        <taxon>Actinomycetes</taxon>
        <taxon>Actinomycetales</taxon>
        <taxon>Actinomycetaceae</taxon>
        <taxon>Bowdeniella</taxon>
    </lineage>
</organism>
<dbReference type="GO" id="GO:0005524">
    <property type="term" value="F:ATP binding"/>
    <property type="evidence" value="ECO:0007669"/>
    <property type="project" value="UniProtKB-KW"/>
</dbReference>
<feature type="domain" description="Helicase ATP-binding" evidence="5">
    <location>
        <begin position="157"/>
        <end position="326"/>
    </location>
</feature>
<dbReference type="InterPro" id="IPR011545">
    <property type="entry name" value="DEAD/DEAH_box_helicase_dom"/>
</dbReference>
<evidence type="ECO:0000259" key="5">
    <source>
        <dbReference type="PROSITE" id="PS51192"/>
    </source>
</evidence>
<protein>
    <recommendedName>
        <fullName evidence="5">Helicase ATP-binding domain-containing protein</fullName>
    </recommendedName>
</protein>
<proteinExistence type="predicted"/>
<keyword evidence="4" id="KW-0067">ATP-binding</keyword>
<dbReference type="PANTHER" id="PTHR47961:SF6">
    <property type="entry name" value="DNA-DIRECTED DNA POLYMERASE"/>
    <property type="match status" value="1"/>
</dbReference>
<evidence type="ECO:0000313" key="6">
    <source>
        <dbReference type="EMBL" id="OKL54773.1"/>
    </source>
</evidence>
<dbReference type="Proteomes" id="UP000185628">
    <property type="component" value="Unassembled WGS sequence"/>
</dbReference>
<dbReference type="PANTHER" id="PTHR47961">
    <property type="entry name" value="DNA POLYMERASE THETA, PUTATIVE (AFU_ORTHOLOGUE AFUA_1G05260)-RELATED"/>
    <property type="match status" value="1"/>
</dbReference>
<dbReference type="SMART" id="SM00487">
    <property type="entry name" value="DEXDc"/>
    <property type="match status" value="1"/>
</dbReference>
<dbReference type="PROSITE" id="PS51192">
    <property type="entry name" value="HELICASE_ATP_BIND_1"/>
    <property type="match status" value="1"/>
</dbReference>
<keyword evidence="3" id="KW-0347">Helicase</keyword>
<dbReference type="InterPro" id="IPR050474">
    <property type="entry name" value="Hel308_SKI2-like"/>
</dbReference>
<evidence type="ECO:0000256" key="4">
    <source>
        <dbReference type="ARBA" id="ARBA00022840"/>
    </source>
</evidence>
<dbReference type="Pfam" id="PF00270">
    <property type="entry name" value="DEAD"/>
    <property type="match status" value="1"/>
</dbReference>
<dbReference type="AlphaFoldDB" id="A0A1Q5Q4Q7"/>
<dbReference type="SUPFAM" id="SSF52540">
    <property type="entry name" value="P-loop containing nucleoside triphosphate hydrolases"/>
    <property type="match status" value="1"/>
</dbReference>
<sequence>MTSRTAADLLSEIILQRPGFRSAYGGLERAAAESFLTGEVTQILDPVDAKHLLRYADVLSHSRDAHHRELAYTAIALLREYDTAVGLGQELSDRVLAVAEAVLVQLGNFPGIRTLQKGVGSRYALPLSRGALRIAKEVLQRTSKGDATLTDAQYAITEKMRGEDYFSFSGPTSLGKSFIIKDALYDIVRRDELNDHCVVVLVPTKALIGQTAADLRNLLSEVPEVNVATYPSLPKILRQRYRRTIFVLTPERLLRYLADPVREIDYLVVDEAQKVIAKNDARSSLYYHAIVEATRRFATKLVFASPSIANPELFLELFGKATNGALAVKERTVAQHRYFVDLVAQRQYYFSGIDATPQELEAAPLQASVVDLILSRSGDRKAIIYINGSLKSAEFALRLAERRDAVSSDKEIDDLIKHVREYVHKDYFLASTLSRGVAFHHGKMPQEVRERVEQAFSEVESLIVV</sequence>
<dbReference type="GO" id="GO:0016787">
    <property type="term" value="F:hydrolase activity"/>
    <property type="evidence" value="ECO:0007669"/>
    <property type="project" value="UniProtKB-KW"/>
</dbReference>
<dbReference type="GO" id="GO:0003676">
    <property type="term" value="F:nucleic acid binding"/>
    <property type="evidence" value="ECO:0007669"/>
    <property type="project" value="InterPro"/>
</dbReference>
<keyword evidence="2" id="KW-0378">Hydrolase</keyword>
<reference evidence="7" key="1">
    <citation type="submission" date="2016-12" db="EMBL/GenBank/DDBJ databases">
        <authorList>
            <person name="Meng X."/>
        </authorList>
    </citation>
    <scope>NUCLEOTIDE SEQUENCE [LARGE SCALE GENOMIC DNA]</scope>
    <source>
        <strain evidence="7">DSM 19116</strain>
    </source>
</reference>
<keyword evidence="1" id="KW-0547">Nucleotide-binding</keyword>
<keyword evidence="7" id="KW-1185">Reference proteome</keyword>
<dbReference type="InterPro" id="IPR014001">
    <property type="entry name" value="Helicase_ATP-bd"/>
</dbReference>
<dbReference type="EMBL" id="MQVR01000008">
    <property type="protein sequence ID" value="OKL54773.1"/>
    <property type="molecule type" value="Genomic_DNA"/>
</dbReference>
<gene>
    <name evidence="6" type="ORF">BSZ39_02525</name>
</gene>
<dbReference type="GO" id="GO:0004386">
    <property type="term" value="F:helicase activity"/>
    <property type="evidence" value="ECO:0007669"/>
    <property type="project" value="UniProtKB-KW"/>
</dbReference>
<dbReference type="OrthoDB" id="9815222at2"/>
<evidence type="ECO:0000256" key="2">
    <source>
        <dbReference type="ARBA" id="ARBA00022801"/>
    </source>
</evidence>
<evidence type="ECO:0000256" key="3">
    <source>
        <dbReference type="ARBA" id="ARBA00022806"/>
    </source>
</evidence>
<evidence type="ECO:0000256" key="1">
    <source>
        <dbReference type="ARBA" id="ARBA00022741"/>
    </source>
</evidence>
<evidence type="ECO:0000313" key="7">
    <source>
        <dbReference type="Proteomes" id="UP000185628"/>
    </source>
</evidence>
<comment type="caution">
    <text evidence="6">The sequence shown here is derived from an EMBL/GenBank/DDBJ whole genome shotgun (WGS) entry which is preliminary data.</text>
</comment>
<dbReference type="RefSeq" id="WP_073715819.1">
    <property type="nucleotide sequence ID" value="NZ_MQVR01000008.1"/>
</dbReference>
<dbReference type="InterPro" id="IPR027417">
    <property type="entry name" value="P-loop_NTPase"/>
</dbReference>
<accession>A0A1Q5Q4Q7</accession>